<dbReference type="Proteomes" id="UP000195557">
    <property type="component" value="Unassembled WGS sequence"/>
</dbReference>
<feature type="non-terminal residue" evidence="1">
    <location>
        <position position="1"/>
    </location>
</feature>
<dbReference type="EMBL" id="KZ155774">
    <property type="protein sequence ID" value="OUS48462.1"/>
    <property type="molecule type" value="Genomic_DNA"/>
</dbReference>
<evidence type="ECO:0000313" key="1">
    <source>
        <dbReference type="EMBL" id="OUS48462.1"/>
    </source>
</evidence>
<sequence length="141" mass="13022">TCNSGYAVSGPSACAEGALTAATCVTEPTCDASAAPTNGGVGNCTNSLASGSTCQPTCNSGYAVSGPSACAEGALTAATCVTEPTCDASAAPTNGGVGNCTNSLASGSTCQPTCNSGYAVSGPSACAGGALTAATCVTEPT</sequence>
<feature type="non-terminal residue" evidence="1">
    <location>
        <position position="141"/>
    </location>
</feature>
<gene>
    <name evidence="1" type="ORF">BE221DRAFT_58418</name>
</gene>
<protein>
    <submittedName>
        <fullName evidence="1">Uncharacterized protein</fullName>
    </submittedName>
</protein>
<reference evidence="1" key="1">
    <citation type="submission" date="2017-04" db="EMBL/GenBank/DDBJ databases">
        <title>Population genomics of picophytoplankton unveils novel chromosome hypervariability.</title>
        <authorList>
            <consortium name="DOE Joint Genome Institute"/>
            <person name="Blanc-Mathieu R."/>
            <person name="Krasovec M."/>
            <person name="Hebrard M."/>
            <person name="Yau S."/>
            <person name="Desgranges E."/>
            <person name="Martin J."/>
            <person name="Schackwitz W."/>
            <person name="Kuo A."/>
            <person name="Salin G."/>
            <person name="Donnadieu C."/>
            <person name="Desdevises Y."/>
            <person name="Sanchez-Ferandin S."/>
            <person name="Moreau H."/>
            <person name="Rivals E."/>
            <person name="Grigoriev I.V."/>
            <person name="Grimsley N."/>
            <person name="Eyre-Walker A."/>
            <person name="Piganeau G."/>
        </authorList>
    </citation>
    <scope>NUCLEOTIDE SEQUENCE [LARGE SCALE GENOMIC DNA]</scope>
    <source>
        <strain evidence="1">RCC 1115</strain>
    </source>
</reference>
<name>A0A1Y5IN15_OSTTA</name>
<organism evidence="1">
    <name type="scientific">Ostreococcus tauri</name>
    <name type="common">Marine green alga</name>
    <dbReference type="NCBI Taxonomy" id="70448"/>
    <lineage>
        <taxon>Eukaryota</taxon>
        <taxon>Viridiplantae</taxon>
        <taxon>Chlorophyta</taxon>
        <taxon>Mamiellophyceae</taxon>
        <taxon>Mamiellales</taxon>
        <taxon>Bathycoccaceae</taxon>
        <taxon>Ostreococcus</taxon>
    </lineage>
</organism>
<dbReference type="AlphaFoldDB" id="A0A1Y5IN15"/>
<proteinExistence type="predicted"/>
<accession>A0A1Y5IN15</accession>